<reference evidence="3 4" key="1">
    <citation type="journal article" date="2018" name="PLoS Genet.">
        <title>Population sequencing reveals clonal diversity and ancestral inbreeding in the grapevine cultivar Chardonnay.</title>
        <authorList>
            <person name="Roach M.J."/>
            <person name="Johnson D.L."/>
            <person name="Bohlmann J."/>
            <person name="van Vuuren H.J."/>
            <person name="Jones S.J."/>
            <person name="Pretorius I.S."/>
            <person name="Schmidt S.A."/>
            <person name="Borneman A.R."/>
        </authorList>
    </citation>
    <scope>NUCLEOTIDE SEQUENCE [LARGE SCALE GENOMIC DNA]</scope>
    <source>
        <strain evidence="4">cv. Chardonnay</strain>
        <tissue evidence="3">Leaf</tissue>
    </source>
</reference>
<feature type="transmembrane region" description="Helical" evidence="2">
    <location>
        <begin position="15"/>
        <end position="37"/>
    </location>
</feature>
<keyword evidence="2" id="KW-0472">Membrane</keyword>
<sequence length="124" mass="13990">MNDINLLLQSVKCVFLGYVSFTRVMFVMIHMLVVYEFPEMYERRSRHESNSTSSVPPSNLDPTPNPTSASTTLRRSTRLSRPLIARLVALSNKQEYGVDYEETFAPVAKMTTVQTILAIVASQS</sequence>
<evidence type="ECO:0000313" key="3">
    <source>
        <dbReference type="EMBL" id="RVW62808.1"/>
    </source>
</evidence>
<feature type="compositionally biased region" description="Polar residues" evidence="1">
    <location>
        <begin position="50"/>
        <end position="62"/>
    </location>
</feature>
<evidence type="ECO:0008006" key="5">
    <source>
        <dbReference type="Google" id="ProtNLM"/>
    </source>
</evidence>
<organism evidence="3 4">
    <name type="scientific">Vitis vinifera</name>
    <name type="common">Grape</name>
    <dbReference type="NCBI Taxonomy" id="29760"/>
    <lineage>
        <taxon>Eukaryota</taxon>
        <taxon>Viridiplantae</taxon>
        <taxon>Streptophyta</taxon>
        <taxon>Embryophyta</taxon>
        <taxon>Tracheophyta</taxon>
        <taxon>Spermatophyta</taxon>
        <taxon>Magnoliopsida</taxon>
        <taxon>eudicotyledons</taxon>
        <taxon>Gunneridae</taxon>
        <taxon>Pentapetalae</taxon>
        <taxon>rosids</taxon>
        <taxon>Vitales</taxon>
        <taxon>Vitaceae</taxon>
        <taxon>Viteae</taxon>
        <taxon>Vitis</taxon>
    </lineage>
</organism>
<dbReference type="Proteomes" id="UP000288805">
    <property type="component" value="Unassembled WGS sequence"/>
</dbReference>
<dbReference type="AlphaFoldDB" id="A0A438FS99"/>
<evidence type="ECO:0000256" key="1">
    <source>
        <dbReference type="SAM" id="MobiDB-lite"/>
    </source>
</evidence>
<evidence type="ECO:0000313" key="4">
    <source>
        <dbReference type="Proteomes" id="UP000288805"/>
    </source>
</evidence>
<feature type="region of interest" description="Disordered" evidence="1">
    <location>
        <begin position="45"/>
        <end position="77"/>
    </location>
</feature>
<keyword evidence="2" id="KW-0812">Transmembrane</keyword>
<accession>A0A438FS99</accession>
<gene>
    <name evidence="3" type="ORF">CK203_058921</name>
</gene>
<comment type="caution">
    <text evidence="3">The sequence shown here is derived from an EMBL/GenBank/DDBJ whole genome shotgun (WGS) entry which is preliminary data.</text>
</comment>
<dbReference type="EMBL" id="QGNW01000760">
    <property type="protein sequence ID" value="RVW62808.1"/>
    <property type="molecule type" value="Genomic_DNA"/>
</dbReference>
<proteinExistence type="predicted"/>
<name>A0A438FS99_VITVI</name>
<evidence type="ECO:0000256" key="2">
    <source>
        <dbReference type="SAM" id="Phobius"/>
    </source>
</evidence>
<protein>
    <recommendedName>
        <fullName evidence="5">Reverse transcriptase Ty1/copia-type domain-containing protein</fullName>
    </recommendedName>
</protein>
<keyword evidence="2" id="KW-1133">Transmembrane helix</keyword>